<evidence type="ECO:0000313" key="3">
    <source>
        <dbReference type="Proteomes" id="UP000199258"/>
    </source>
</evidence>
<keyword evidence="1" id="KW-0812">Transmembrane</keyword>
<keyword evidence="1" id="KW-0472">Membrane</keyword>
<dbReference type="EMBL" id="FNDT01000010">
    <property type="protein sequence ID" value="SDI37887.1"/>
    <property type="molecule type" value="Genomic_DNA"/>
</dbReference>
<reference evidence="2 3" key="1">
    <citation type="submission" date="2016-10" db="EMBL/GenBank/DDBJ databases">
        <authorList>
            <person name="de Groot N.N."/>
        </authorList>
    </citation>
    <scope>NUCLEOTIDE SEQUENCE [LARGE SCALE GENOMIC DNA]</scope>
    <source>
        <strain evidence="2 3">NP_1H</strain>
    </source>
</reference>
<protein>
    <submittedName>
        <fullName evidence="2">Uncharacterized protein</fullName>
    </submittedName>
</protein>
<accession>A0A1G8K3E4</accession>
<name>A0A1G8K3E4_9MICC</name>
<sequence>MEISKARLTVVWALVAVPLAYGIFMTLTRVAALFTG</sequence>
<keyword evidence="3" id="KW-1185">Reference proteome</keyword>
<organism evidence="2 3">
    <name type="scientific">Arthrobacter subterraneus</name>
    <dbReference type="NCBI Taxonomy" id="335973"/>
    <lineage>
        <taxon>Bacteria</taxon>
        <taxon>Bacillati</taxon>
        <taxon>Actinomycetota</taxon>
        <taxon>Actinomycetes</taxon>
        <taxon>Micrococcales</taxon>
        <taxon>Micrococcaceae</taxon>
        <taxon>Arthrobacter</taxon>
    </lineage>
</organism>
<dbReference type="RefSeq" id="WP_425425040.1">
    <property type="nucleotide sequence ID" value="NZ_FNDT01000010.1"/>
</dbReference>
<dbReference type="AlphaFoldDB" id="A0A1G8K3E4"/>
<dbReference type="Proteomes" id="UP000199258">
    <property type="component" value="Unassembled WGS sequence"/>
</dbReference>
<feature type="transmembrane region" description="Helical" evidence="1">
    <location>
        <begin position="12"/>
        <end position="34"/>
    </location>
</feature>
<evidence type="ECO:0000256" key="1">
    <source>
        <dbReference type="SAM" id="Phobius"/>
    </source>
</evidence>
<keyword evidence="1" id="KW-1133">Transmembrane helix</keyword>
<evidence type="ECO:0000313" key="2">
    <source>
        <dbReference type="EMBL" id="SDI37887.1"/>
    </source>
</evidence>
<gene>
    <name evidence="2" type="ORF">SAMN04488693_11057</name>
</gene>
<proteinExistence type="predicted"/>
<dbReference type="STRING" id="335973.SAMN04488693_11057"/>